<sequence length="71" mass="8351">MLSFFSRRIFYETVIKLIEPSFSLAPHIKARNITRFRYWHITSNACCGDKFMTGKLSRIAVVDEHNISEQK</sequence>
<dbReference type="STRING" id="6293.A0A1I8EXH0"/>
<protein>
    <submittedName>
        <fullName evidence="1">Uncharacterized protein</fullName>
    </submittedName>
</protein>
<organism evidence="1">
    <name type="scientific">Wuchereria bancrofti</name>
    <dbReference type="NCBI Taxonomy" id="6293"/>
    <lineage>
        <taxon>Eukaryota</taxon>
        <taxon>Metazoa</taxon>
        <taxon>Ecdysozoa</taxon>
        <taxon>Nematoda</taxon>
        <taxon>Chromadorea</taxon>
        <taxon>Rhabditida</taxon>
        <taxon>Spirurina</taxon>
        <taxon>Spiruromorpha</taxon>
        <taxon>Filarioidea</taxon>
        <taxon>Onchocercidae</taxon>
        <taxon>Wuchereria</taxon>
    </lineage>
</organism>
<dbReference type="AlphaFoldDB" id="A0A1I8EXH0"/>
<reference evidence="1" key="1">
    <citation type="submission" date="2016-11" db="UniProtKB">
        <authorList>
            <consortium name="WormBaseParasite"/>
        </authorList>
    </citation>
    <scope>IDENTIFICATION</scope>
    <source>
        <strain evidence="1">pt0022</strain>
    </source>
</reference>
<name>A0A1I8EXH0_WUCBA</name>
<dbReference type="WBParaSite" id="maker-PairedContig_6201-snap-gene-0.3-mRNA-1">
    <property type="protein sequence ID" value="maker-PairedContig_6201-snap-gene-0.3-mRNA-1"/>
    <property type="gene ID" value="maker-PairedContig_6201-snap-gene-0.3"/>
</dbReference>
<proteinExistence type="predicted"/>
<accession>A0A1I8EXH0</accession>
<evidence type="ECO:0000313" key="1">
    <source>
        <dbReference type="WBParaSite" id="maker-PairedContig_6201-snap-gene-0.3-mRNA-1"/>
    </source>
</evidence>